<dbReference type="CDD" id="cd00082">
    <property type="entry name" value="HisKA"/>
    <property type="match status" value="1"/>
</dbReference>
<dbReference type="PANTHER" id="PTHR45569">
    <property type="entry name" value="SENSOR PROTEIN KDPD"/>
    <property type="match status" value="1"/>
</dbReference>
<keyword evidence="3 5" id="KW-0418">Kinase</keyword>
<comment type="caution">
    <text evidence="5">The sequence shown here is derived from an EMBL/GenBank/DDBJ whole genome shotgun (WGS) entry which is preliminary data.</text>
</comment>
<dbReference type="InterPro" id="IPR036097">
    <property type="entry name" value="HisK_dim/P_sf"/>
</dbReference>
<accession>A0A928VQX0</accession>
<dbReference type="GO" id="GO:0000155">
    <property type="term" value="F:phosphorelay sensor kinase activity"/>
    <property type="evidence" value="ECO:0007669"/>
    <property type="project" value="InterPro"/>
</dbReference>
<keyword evidence="6" id="KW-1185">Reference proteome</keyword>
<dbReference type="PROSITE" id="PS50109">
    <property type="entry name" value="HIS_KIN"/>
    <property type="match status" value="1"/>
</dbReference>
<evidence type="ECO:0000256" key="1">
    <source>
        <dbReference type="ARBA" id="ARBA00000085"/>
    </source>
</evidence>
<reference evidence="5" key="1">
    <citation type="submission" date="2020-10" db="EMBL/GenBank/DDBJ databases">
        <authorList>
            <person name="Castelo-Branco R."/>
            <person name="Eusebio N."/>
            <person name="Adriana R."/>
            <person name="Vieira A."/>
            <person name="Brugerolle De Fraissinette N."/>
            <person name="Rezende De Castro R."/>
            <person name="Schneider M.P."/>
            <person name="Vasconcelos V."/>
            <person name="Leao P.N."/>
        </authorList>
    </citation>
    <scope>NUCLEOTIDE SEQUENCE</scope>
    <source>
        <strain evidence="5">LEGE 11480</strain>
    </source>
</reference>
<dbReference type="InterPro" id="IPR036890">
    <property type="entry name" value="HATPase_C_sf"/>
</dbReference>
<name>A0A928VQX0_9CYAN</name>
<dbReference type="EMBL" id="JADEXQ010000048">
    <property type="protein sequence ID" value="MBE9030940.1"/>
    <property type="molecule type" value="Genomic_DNA"/>
</dbReference>
<dbReference type="Proteomes" id="UP000625316">
    <property type="component" value="Unassembled WGS sequence"/>
</dbReference>
<evidence type="ECO:0000256" key="3">
    <source>
        <dbReference type="ARBA" id="ARBA00022777"/>
    </source>
</evidence>
<protein>
    <recommendedName>
        <fullName evidence="2">histidine kinase</fullName>
        <ecNumber evidence="2">2.7.13.3</ecNumber>
    </recommendedName>
</protein>
<dbReference type="InterPro" id="IPR005467">
    <property type="entry name" value="His_kinase_dom"/>
</dbReference>
<dbReference type="AlphaFoldDB" id="A0A928VQX0"/>
<organism evidence="5 6">
    <name type="scientific">Romeriopsis navalis LEGE 11480</name>
    <dbReference type="NCBI Taxonomy" id="2777977"/>
    <lineage>
        <taxon>Bacteria</taxon>
        <taxon>Bacillati</taxon>
        <taxon>Cyanobacteriota</taxon>
        <taxon>Cyanophyceae</taxon>
        <taxon>Leptolyngbyales</taxon>
        <taxon>Leptolyngbyaceae</taxon>
        <taxon>Romeriopsis</taxon>
        <taxon>Romeriopsis navalis</taxon>
    </lineage>
</organism>
<dbReference type="EC" id="2.7.13.3" evidence="2"/>
<dbReference type="GO" id="GO:0005886">
    <property type="term" value="C:plasma membrane"/>
    <property type="evidence" value="ECO:0007669"/>
    <property type="project" value="TreeGrafter"/>
</dbReference>
<evidence type="ECO:0000256" key="2">
    <source>
        <dbReference type="ARBA" id="ARBA00012438"/>
    </source>
</evidence>
<sequence>MGEWTLPTLFQVLSQEDQIPETAGLDLSAAQRRVRAERQWTGAIAALTEILQKLGILPGCVGGVVLSGPTPVLSQPELLKQFKAWAFTTDQSVMSLQLPSQLSSALDSIWQSANANQTLPLFPQDPLASEQFCVVVTEKFGLVLLLSEDEQGNARFTYSFVPEAIDRVWQLLRLRVVMMRPQLSEQLDELIDQFPTSPPDYRLVTQFNQLLLDNLPASTDAPVVAQPLSTKDLAAAVNQVLQREESPLPCEAAMPEESSLDVDLLQAIAHEIRTPLTTIRMLTRLLMKRKDMAADALKRLKAIDHECSEQIDRFGFIFRAVELETSASKGMALTAICLEQMFKQSIPRWQQQANQRGLHLDIVLPPQMPAVVTDSALLDQALSSLIDRAARSLPSGSTIQVEAAIAGHQLKLQVQSNLADTTQTHKPLIKSLGQMLMFQPETGNLSLNLAVTKNLFQAMGGKMTVRQRSEQDEVFTIFLPIEASKLRQ</sequence>
<dbReference type="InterPro" id="IPR003594">
    <property type="entry name" value="HATPase_dom"/>
</dbReference>
<dbReference type="RefSeq" id="WP_264325768.1">
    <property type="nucleotide sequence ID" value="NZ_JADEXQ010000048.1"/>
</dbReference>
<dbReference type="InterPro" id="IPR052023">
    <property type="entry name" value="Histidine_kinase_KdpD"/>
</dbReference>
<gene>
    <name evidence="5" type="ORF">IQ266_14480</name>
</gene>
<dbReference type="Pfam" id="PF02518">
    <property type="entry name" value="HATPase_c"/>
    <property type="match status" value="1"/>
</dbReference>
<comment type="catalytic activity">
    <reaction evidence="1">
        <text>ATP + protein L-histidine = ADP + protein N-phospho-L-histidine.</text>
        <dbReference type="EC" id="2.7.13.3"/>
    </reaction>
</comment>
<dbReference type="Pfam" id="PF00512">
    <property type="entry name" value="HisKA"/>
    <property type="match status" value="1"/>
</dbReference>
<dbReference type="SUPFAM" id="SSF47384">
    <property type="entry name" value="Homodimeric domain of signal transducing histidine kinase"/>
    <property type="match status" value="1"/>
</dbReference>
<feature type="domain" description="Histidine kinase" evidence="4">
    <location>
        <begin position="267"/>
        <end position="483"/>
    </location>
</feature>
<proteinExistence type="predicted"/>
<dbReference type="Gene3D" id="1.10.287.130">
    <property type="match status" value="1"/>
</dbReference>
<keyword evidence="3 5" id="KW-0808">Transferase</keyword>
<dbReference type="SMART" id="SM00388">
    <property type="entry name" value="HisKA"/>
    <property type="match status" value="1"/>
</dbReference>
<evidence type="ECO:0000313" key="6">
    <source>
        <dbReference type="Proteomes" id="UP000625316"/>
    </source>
</evidence>
<evidence type="ECO:0000313" key="5">
    <source>
        <dbReference type="EMBL" id="MBE9030940.1"/>
    </source>
</evidence>
<dbReference type="PANTHER" id="PTHR45569:SF1">
    <property type="entry name" value="SENSOR PROTEIN KDPD"/>
    <property type="match status" value="1"/>
</dbReference>
<evidence type="ECO:0000259" key="4">
    <source>
        <dbReference type="PROSITE" id="PS50109"/>
    </source>
</evidence>
<dbReference type="SUPFAM" id="SSF55874">
    <property type="entry name" value="ATPase domain of HSP90 chaperone/DNA topoisomerase II/histidine kinase"/>
    <property type="match status" value="1"/>
</dbReference>
<dbReference type="Gene3D" id="3.30.565.10">
    <property type="entry name" value="Histidine kinase-like ATPase, C-terminal domain"/>
    <property type="match status" value="1"/>
</dbReference>
<dbReference type="InterPro" id="IPR003661">
    <property type="entry name" value="HisK_dim/P_dom"/>
</dbReference>